<dbReference type="AlphaFoldDB" id="A0A5C3P669"/>
<protein>
    <recommendedName>
        <fullName evidence="6">MYND-type domain-containing protein</fullName>
    </recommendedName>
</protein>
<evidence type="ECO:0000313" key="7">
    <source>
        <dbReference type="EMBL" id="TFK85164.1"/>
    </source>
</evidence>
<sequence>MTFTSAPTKISFRVFSSCDVKGGAAVALGRIHASWFLVLARPDEVQMIRTFRCLNFVLPDDPTAINALSAGGKHLFAVGGHLGDTLMDELTSLLEHEGRAPVKVVEAYPEDHPFSVCALLEVLVPDEELIYACARCGKWEARFGPRFPRCSGCKSRYYCSTKCQREDWKPAYHRGECALLREGKAYEVECRRKLHDNGWYFENGGLGVKLFLAGTGEYEWERAYSEGDWEHFAYGTHTPPHDVPPSAAASTRPRLSREVVENMDPDVSPPGFISTGDPQEDRTLIKRFRATILGTDPVLPPFLDVFHTPGLAPNTVPDHHIPVYPSLPVPQAPGFVFTGDPLLDDCRLEEFLDEHGTDAERAAYDAVGEQRTACIEARAELMEGMLKRSRVCKRMIAAHSDVVRKSLRAIQRAQGGAESGDDGEDDDDELMSGLKGYGSDSESDSSEDGEECVQPSWRSRISGL</sequence>
<accession>A0A5C3P669</accession>
<dbReference type="Pfam" id="PF01753">
    <property type="entry name" value="zf-MYND"/>
    <property type="match status" value="1"/>
</dbReference>
<keyword evidence="2 4" id="KW-0863">Zinc-finger</keyword>
<evidence type="ECO:0000256" key="5">
    <source>
        <dbReference type="SAM" id="MobiDB-lite"/>
    </source>
</evidence>
<organism evidence="7 8">
    <name type="scientific">Polyporus arcularius HHB13444</name>
    <dbReference type="NCBI Taxonomy" id="1314778"/>
    <lineage>
        <taxon>Eukaryota</taxon>
        <taxon>Fungi</taxon>
        <taxon>Dikarya</taxon>
        <taxon>Basidiomycota</taxon>
        <taxon>Agaricomycotina</taxon>
        <taxon>Agaricomycetes</taxon>
        <taxon>Polyporales</taxon>
        <taxon>Polyporaceae</taxon>
        <taxon>Polyporus</taxon>
    </lineage>
</organism>
<dbReference type="InterPro" id="IPR002893">
    <property type="entry name" value="Znf_MYND"/>
</dbReference>
<dbReference type="PROSITE" id="PS50865">
    <property type="entry name" value="ZF_MYND_2"/>
    <property type="match status" value="1"/>
</dbReference>
<evidence type="ECO:0000256" key="1">
    <source>
        <dbReference type="ARBA" id="ARBA00022723"/>
    </source>
</evidence>
<evidence type="ECO:0000256" key="4">
    <source>
        <dbReference type="PROSITE-ProRule" id="PRU00134"/>
    </source>
</evidence>
<feature type="domain" description="MYND-type" evidence="6">
    <location>
        <begin position="133"/>
        <end position="177"/>
    </location>
</feature>
<keyword evidence="1" id="KW-0479">Metal-binding</keyword>
<evidence type="ECO:0000259" key="6">
    <source>
        <dbReference type="PROSITE" id="PS50865"/>
    </source>
</evidence>
<dbReference type="Proteomes" id="UP000308197">
    <property type="component" value="Unassembled WGS sequence"/>
</dbReference>
<keyword evidence="8" id="KW-1185">Reference proteome</keyword>
<gene>
    <name evidence="7" type="ORF">K466DRAFT_588323</name>
</gene>
<reference evidence="7 8" key="1">
    <citation type="journal article" date="2019" name="Nat. Ecol. Evol.">
        <title>Megaphylogeny resolves global patterns of mushroom evolution.</title>
        <authorList>
            <person name="Varga T."/>
            <person name="Krizsan K."/>
            <person name="Foldi C."/>
            <person name="Dima B."/>
            <person name="Sanchez-Garcia M."/>
            <person name="Sanchez-Ramirez S."/>
            <person name="Szollosi G.J."/>
            <person name="Szarkandi J.G."/>
            <person name="Papp V."/>
            <person name="Albert L."/>
            <person name="Andreopoulos W."/>
            <person name="Angelini C."/>
            <person name="Antonin V."/>
            <person name="Barry K.W."/>
            <person name="Bougher N.L."/>
            <person name="Buchanan P."/>
            <person name="Buyck B."/>
            <person name="Bense V."/>
            <person name="Catcheside P."/>
            <person name="Chovatia M."/>
            <person name="Cooper J."/>
            <person name="Damon W."/>
            <person name="Desjardin D."/>
            <person name="Finy P."/>
            <person name="Geml J."/>
            <person name="Haridas S."/>
            <person name="Hughes K."/>
            <person name="Justo A."/>
            <person name="Karasinski D."/>
            <person name="Kautmanova I."/>
            <person name="Kiss B."/>
            <person name="Kocsube S."/>
            <person name="Kotiranta H."/>
            <person name="LaButti K.M."/>
            <person name="Lechner B.E."/>
            <person name="Liimatainen K."/>
            <person name="Lipzen A."/>
            <person name="Lukacs Z."/>
            <person name="Mihaltcheva S."/>
            <person name="Morgado L.N."/>
            <person name="Niskanen T."/>
            <person name="Noordeloos M.E."/>
            <person name="Ohm R.A."/>
            <person name="Ortiz-Santana B."/>
            <person name="Ovrebo C."/>
            <person name="Racz N."/>
            <person name="Riley R."/>
            <person name="Savchenko A."/>
            <person name="Shiryaev A."/>
            <person name="Soop K."/>
            <person name="Spirin V."/>
            <person name="Szebenyi C."/>
            <person name="Tomsovsky M."/>
            <person name="Tulloss R.E."/>
            <person name="Uehling J."/>
            <person name="Grigoriev I.V."/>
            <person name="Vagvolgyi C."/>
            <person name="Papp T."/>
            <person name="Martin F.M."/>
            <person name="Miettinen O."/>
            <person name="Hibbett D.S."/>
            <person name="Nagy L.G."/>
        </authorList>
    </citation>
    <scope>NUCLEOTIDE SEQUENCE [LARGE SCALE GENOMIC DNA]</scope>
    <source>
        <strain evidence="7 8">HHB13444</strain>
    </source>
</reference>
<dbReference type="SUPFAM" id="SSF144232">
    <property type="entry name" value="HIT/MYND zinc finger-like"/>
    <property type="match status" value="1"/>
</dbReference>
<evidence type="ECO:0000313" key="8">
    <source>
        <dbReference type="Proteomes" id="UP000308197"/>
    </source>
</evidence>
<feature type="region of interest" description="Disordered" evidence="5">
    <location>
        <begin position="413"/>
        <end position="464"/>
    </location>
</feature>
<evidence type="ECO:0000256" key="2">
    <source>
        <dbReference type="ARBA" id="ARBA00022771"/>
    </source>
</evidence>
<dbReference type="EMBL" id="ML211270">
    <property type="protein sequence ID" value="TFK85164.1"/>
    <property type="molecule type" value="Genomic_DNA"/>
</dbReference>
<feature type="compositionally biased region" description="Acidic residues" evidence="5">
    <location>
        <begin position="441"/>
        <end position="451"/>
    </location>
</feature>
<feature type="compositionally biased region" description="Acidic residues" evidence="5">
    <location>
        <begin position="419"/>
        <end position="430"/>
    </location>
</feature>
<keyword evidence="3" id="KW-0862">Zinc</keyword>
<dbReference type="PROSITE" id="PS01360">
    <property type="entry name" value="ZF_MYND_1"/>
    <property type="match status" value="1"/>
</dbReference>
<evidence type="ECO:0000256" key="3">
    <source>
        <dbReference type="ARBA" id="ARBA00022833"/>
    </source>
</evidence>
<name>A0A5C3P669_9APHY</name>
<dbReference type="Gene3D" id="6.10.140.2220">
    <property type="match status" value="1"/>
</dbReference>
<dbReference type="GO" id="GO:0008270">
    <property type="term" value="F:zinc ion binding"/>
    <property type="evidence" value="ECO:0007669"/>
    <property type="project" value="UniProtKB-KW"/>
</dbReference>
<dbReference type="InParanoid" id="A0A5C3P669"/>
<proteinExistence type="predicted"/>